<feature type="transmembrane region" description="Helical" evidence="1">
    <location>
        <begin position="166"/>
        <end position="188"/>
    </location>
</feature>
<dbReference type="Proteomes" id="UP000070700">
    <property type="component" value="Unassembled WGS sequence"/>
</dbReference>
<evidence type="ECO:0000256" key="1">
    <source>
        <dbReference type="SAM" id="Phobius"/>
    </source>
</evidence>
<dbReference type="GeneID" id="28827712"/>
<feature type="transmembrane region" description="Helical" evidence="1">
    <location>
        <begin position="251"/>
        <end position="274"/>
    </location>
</feature>
<keyword evidence="1" id="KW-1133">Transmembrane helix</keyword>
<dbReference type="PANTHER" id="PTHR35043">
    <property type="entry name" value="TRANSCRIPTION FACTOR DOMAIN-CONTAINING PROTEIN"/>
    <property type="match status" value="1"/>
</dbReference>
<keyword evidence="3" id="KW-1185">Reference proteome</keyword>
<gene>
    <name evidence="2" type="ORF">LY89DRAFT_71254</name>
</gene>
<dbReference type="KEGG" id="psco:LY89DRAFT_71254"/>
<dbReference type="AlphaFoldDB" id="A0A194XA83"/>
<feature type="transmembrane region" description="Helical" evidence="1">
    <location>
        <begin position="135"/>
        <end position="159"/>
    </location>
</feature>
<reference evidence="2 3" key="1">
    <citation type="submission" date="2015-10" db="EMBL/GenBank/DDBJ databases">
        <title>Full genome of DAOMC 229536 Phialocephala scopiformis, a fungal endophyte of spruce producing the potent anti-insectan compound rugulosin.</title>
        <authorList>
            <consortium name="DOE Joint Genome Institute"/>
            <person name="Walker A.K."/>
            <person name="Frasz S.L."/>
            <person name="Seifert K.A."/>
            <person name="Miller J.D."/>
            <person name="Mondo S.J."/>
            <person name="Labutti K."/>
            <person name="Lipzen A."/>
            <person name="Dockter R."/>
            <person name="Kennedy M."/>
            <person name="Grigoriev I.V."/>
            <person name="Spatafora J.W."/>
        </authorList>
    </citation>
    <scope>NUCLEOTIDE SEQUENCE [LARGE SCALE GENOMIC DNA]</scope>
    <source>
        <strain evidence="2 3">CBS 120377</strain>
    </source>
</reference>
<sequence length="304" mass="34079">MRLLVPACSDPILCTIYSGQVLSFPGRILPSGIEGIGVRLPNNGSLSAALSLTRKDLTRCSLLLQAASKLSDSIRNGNSLNQQSPDPGYCPETKLRALYSSHIPAGIYRETHPLLSISSQNWNSEELETDSDRTWFVSAMMLLPIAYGCVHLGTLNFVFPTSIERLLWKISCIILISCGASIGVYYFMVYATGLLSKLWRRFGFGRNKQIDQDTLTNAHNTIDNPLRFVKRQVYYWLTDDLLGRSQYAIEAMGFFEAMLFCIVCVLYCSARCYVVLESFISLRRVPIGVYQTPAGNFLNYIPHL</sequence>
<keyword evidence="1" id="KW-0812">Transmembrane</keyword>
<accession>A0A194XA83</accession>
<proteinExistence type="predicted"/>
<name>A0A194XA83_MOLSC</name>
<evidence type="ECO:0000313" key="2">
    <source>
        <dbReference type="EMBL" id="KUJ17076.1"/>
    </source>
</evidence>
<dbReference type="InParanoid" id="A0A194XA83"/>
<keyword evidence="1" id="KW-0472">Membrane</keyword>
<evidence type="ECO:0000313" key="3">
    <source>
        <dbReference type="Proteomes" id="UP000070700"/>
    </source>
</evidence>
<dbReference type="OrthoDB" id="9451547at2759"/>
<organism evidence="2 3">
    <name type="scientific">Mollisia scopiformis</name>
    <name type="common">Conifer needle endophyte fungus</name>
    <name type="synonym">Phialocephala scopiformis</name>
    <dbReference type="NCBI Taxonomy" id="149040"/>
    <lineage>
        <taxon>Eukaryota</taxon>
        <taxon>Fungi</taxon>
        <taxon>Dikarya</taxon>
        <taxon>Ascomycota</taxon>
        <taxon>Pezizomycotina</taxon>
        <taxon>Leotiomycetes</taxon>
        <taxon>Helotiales</taxon>
        <taxon>Mollisiaceae</taxon>
        <taxon>Mollisia</taxon>
    </lineage>
</organism>
<dbReference type="EMBL" id="KQ947415">
    <property type="protein sequence ID" value="KUJ17076.1"/>
    <property type="molecule type" value="Genomic_DNA"/>
</dbReference>
<dbReference type="PANTHER" id="PTHR35043:SF7">
    <property type="entry name" value="TRANSCRIPTION FACTOR DOMAIN-CONTAINING PROTEIN"/>
    <property type="match status" value="1"/>
</dbReference>
<protein>
    <submittedName>
        <fullName evidence="2">Uncharacterized protein</fullName>
    </submittedName>
</protein>
<dbReference type="RefSeq" id="XP_018071431.1">
    <property type="nucleotide sequence ID" value="XM_018217986.1"/>
</dbReference>